<sequence>MYIKKTYLISTALFSLLVSACVSRQDAAFPFDRHQAAKSRVELALAYMQHQDYVQARINLDKALQYAPEDYLVHSAFAYYHQQQGETELAEQAYLNAIGKNNKRGDVLNNYGAFLCRQGKFATAYQRFEQALNTPGYYQRADTYENIALCALSEQNSERYRQSLLELEKLEPARAEKLKLLVSDRGIRKNGTANK</sequence>
<dbReference type="PROSITE" id="PS51257">
    <property type="entry name" value="PROKAR_LIPOPROTEIN"/>
    <property type="match status" value="1"/>
</dbReference>
<dbReference type="Proteomes" id="UP000295657">
    <property type="component" value="Unassembled WGS sequence"/>
</dbReference>
<evidence type="ECO:0000256" key="1">
    <source>
        <dbReference type="PROSITE-ProRule" id="PRU00339"/>
    </source>
</evidence>
<dbReference type="InterPro" id="IPR011990">
    <property type="entry name" value="TPR-like_helical_dom_sf"/>
</dbReference>
<comment type="caution">
    <text evidence="3">The sequence shown here is derived from an EMBL/GenBank/DDBJ whole genome shotgun (WGS) entry which is preliminary data.</text>
</comment>
<dbReference type="InterPro" id="IPR013360">
    <property type="entry name" value="Pilus_4_PilW"/>
</dbReference>
<feature type="chain" id="PRO_5020759316" evidence="2">
    <location>
        <begin position="21"/>
        <end position="195"/>
    </location>
</feature>
<keyword evidence="1" id="KW-0802">TPR repeat</keyword>
<keyword evidence="4" id="KW-1185">Reference proteome</keyword>
<dbReference type="AlphaFoldDB" id="A0A4R6VC89"/>
<dbReference type="PROSITE" id="PS50005">
    <property type="entry name" value="TPR"/>
    <property type="match status" value="1"/>
</dbReference>
<evidence type="ECO:0000313" key="4">
    <source>
        <dbReference type="Proteomes" id="UP000295657"/>
    </source>
</evidence>
<dbReference type="RefSeq" id="WP_133542508.1">
    <property type="nucleotide sequence ID" value="NZ_SNYQ01000001.1"/>
</dbReference>
<proteinExistence type="predicted"/>
<protein>
    <submittedName>
        <fullName evidence="3">Type IV pilus assembly protein PilF</fullName>
    </submittedName>
</protein>
<feature type="repeat" description="TPR" evidence="1">
    <location>
        <begin position="37"/>
        <end position="70"/>
    </location>
</feature>
<keyword evidence="2" id="KW-0732">Signal</keyword>
<accession>A0A4R6VC89</accession>
<name>A0A4R6VC89_9PAST</name>
<evidence type="ECO:0000313" key="3">
    <source>
        <dbReference type="EMBL" id="TDQ59514.1"/>
    </source>
</evidence>
<dbReference type="EMBL" id="SNYQ01000001">
    <property type="protein sequence ID" value="TDQ59514.1"/>
    <property type="molecule type" value="Genomic_DNA"/>
</dbReference>
<organism evidence="3 4">
    <name type="scientific">Mesocricetibacter intestinalis</name>
    <dbReference type="NCBI Taxonomy" id="1521930"/>
    <lineage>
        <taxon>Bacteria</taxon>
        <taxon>Pseudomonadati</taxon>
        <taxon>Pseudomonadota</taxon>
        <taxon>Gammaproteobacteria</taxon>
        <taxon>Pasteurellales</taxon>
        <taxon>Pasteurellaceae</taxon>
        <taxon>Mesocricetibacter</taxon>
    </lineage>
</organism>
<dbReference type="SMART" id="SM00028">
    <property type="entry name" value="TPR"/>
    <property type="match status" value="3"/>
</dbReference>
<dbReference type="NCBIfam" id="TIGR02521">
    <property type="entry name" value="type_IV_pilW"/>
    <property type="match status" value="1"/>
</dbReference>
<dbReference type="SUPFAM" id="SSF48452">
    <property type="entry name" value="TPR-like"/>
    <property type="match status" value="1"/>
</dbReference>
<dbReference type="OrthoDB" id="9814042at2"/>
<feature type="signal peptide" evidence="2">
    <location>
        <begin position="1"/>
        <end position="20"/>
    </location>
</feature>
<dbReference type="InterPro" id="IPR019734">
    <property type="entry name" value="TPR_rpt"/>
</dbReference>
<reference evidence="3 4" key="1">
    <citation type="submission" date="2019-03" db="EMBL/GenBank/DDBJ databases">
        <title>Genomic Encyclopedia of Type Strains, Phase IV (KMG-IV): sequencing the most valuable type-strain genomes for metagenomic binning, comparative biology and taxonomic classification.</title>
        <authorList>
            <person name="Goeker M."/>
        </authorList>
    </citation>
    <scope>NUCLEOTIDE SEQUENCE [LARGE SCALE GENOMIC DNA]</scope>
    <source>
        <strain evidence="3 4">DSM 28403</strain>
    </source>
</reference>
<dbReference type="Gene3D" id="1.25.40.10">
    <property type="entry name" value="Tetratricopeptide repeat domain"/>
    <property type="match status" value="1"/>
</dbReference>
<evidence type="ECO:0000256" key="2">
    <source>
        <dbReference type="SAM" id="SignalP"/>
    </source>
</evidence>
<gene>
    <name evidence="3" type="ORF">EDC45_0164</name>
</gene>